<feature type="domain" description="Acyl-CoA oxidase/dehydrogenase middle" evidence="1">
    <location>
        <begin position="125"/>
        <end position="196"/>
    </location>
</feature>
<dbReference type="AlphaFoldDB" id="A0A8J7HJ90"/>
<feature type="domain" description="Acyl-CoA dehydrogenase/oxidase N-terminal" evidence="2">
    <location>
        <begin position="7"/>
        <end position="120"/>
    </location>
</feature>
<dbReference type="GO" id="GO:0003995">
    <property type="term" value="F:acyl-CoA dehydrogenase activity"/>
    <property type="evidence" value="ECO:0007669"/>
    <property type="project" value="TreeGrafter"/>
</dbReference>
<dbReference type="RefSeq" id="WP_214440337.1">
    <property type="nucleotide sequence ID" value="NZ_JAECZB010000062.1"/>
</dbReference>
<gene>
    <name evidence="3" type="ORF">I8751_17280</name>
</gene>
<dbReference type="InterPro" id="IPR013786">
    <property type="entry name" value="AcylCoA_DH/ox_N"/>
</dbReference>
<dbReference type="GO" id="GO:0050660">
    <property type="term" value="F:flavin adenine dinucleotide binding"/>
    <property type="evidence" value="ECO:0007669"/>
    <property type="project" value="InterPro"/>
</dbReference>
<dbReference type="InterPro" id="IPR046373">
    <property type="entry name" value="Acyl-CoA_Oxase/DH_mid-dom_sf"/>
</dbReference>
<name>A0A8J7HJ90_9CYAN</name>
<dbReference type="PANTHER" id="PTHR43884:SF12">
    <property type="entry name" value="ISOVALERYL-COA DEHYDROGENASE, MITOCHONDRIAL-RELATED"/>
    <property type="match status" value="1"/>
</dbReference>
<dbReference type="PANTHER" id="PTHR43884">
    <property type="entry name" value="ACYL-COA DEHYDROGENASE"/>
    <property type="match status" value="1"/>
</dbReference>
<dbReference type="InterPro" id="IPR006091">
    <property type="entry name" value="Acyl-CoA_Oxase/DH_mid-dom"/>
</dbReference>
<reference evidence="3 4" key="1">
    <citation type="journal article" date="2021" name="Int. J. Syst. Evol. Microbiol.">
        <title>Amazonocrinis nigriterrae gen. nov., sp. nov., Atlanticothrix silvestris gen. nov., sp. nov. and Dendronalium phyllosphericum gen. nov., sp. nov., nostocacean cyanobacteria from Brazilian environments.</title>
        <authorList>
            <person name="Alvarenga D.O."/>
            <person name="Andreote A.P.D."/>
            <person name="Branco L.H.Z."/>
            <person name="Delbaje E."/>
            <person name="Cruz R.B."/>
            <person name="Varani A.M."/>
            <person name="Fiore M.F."/>
        </authorList>
    </citation>
    <scope>NUCLEOTIDE SEQUENCE [LARGE SCALE GENOMIC DNA]</scope>
    <source>
        <strain evidence="3 4">CENA357</strain>
    </source>
</reference>
<dbReference type="InterPro" id="IPR037069">
    <property type="entry name" value="AcylCoA_DH/ox_N_sf"/>
</dbReference>
<proteinExistence type="predicted"/>
<evidence type="ECO:0000259" key="1">
    <source>
        <dbReference type="Pfam" id="PF02770"/>
    </source>
</evidence>
<sequence>MYFNWSQKQQQLYEQTLEFAEYNLKKLLSEPVYQSFFPYSQWQKCGEIGLLGLCVSPQYGGMGLDALTTARVEEALGKICEDGGFLFSVAAHLCACVMPIYEYGSEELKQAFLSSLCSGKLVGANAMTETEAGSDISHLQTLAVREGDEYILNGTKSYVSNAPIADVFIVYATTNPAHGHMGISAFVVERNIPGVVMVNL</sequence>
<protein>
    <submittedName>
        <fullName evidence="3">Acyl-CoA dehydrogenase family protein</fullName>
    </submittedName>
</protein>
<dbReference type="EMBL" id="JAECZB010000062">
    <property type="protein sequence ID" value="MBH8554085.1"/>
    <property type="molecule type" value="Genomic_DNA"/>
</dbReference>
<evidence type="ECO:0000313" key="3">
    <source>
        <dbReference type="EMBL" id="MBH8554085.1"/>
    </source>
</evidence>
<accession>A0A8J7HJ90</accession>
<dbReference type="Gene3D" id="2.40.110.10">
    <property type="entry name" value="Butyryl-CoA Dehydrogenase, subunit A, domain 2"/>
    <property type="match status" value="1"/>
</dbReference>
<dbReference type="InterPro" id="IPR009100">
    <property type="entry name" value="AcylCoA_DH/oxidase_NM_dom_sf"/>
</dbReference>
<evidence type="ECO:0000313" key="4">
    <source>
        <dbReference type="Proteomes" id="UP000599391"/>
    </source>
</evidence>
<dbReference type="Pfam" id="PF02770">
    <property type="entry name" value="Acyl-CoA_dh_M"/>
    <property type="match status" value="1"/>
</dbReference>
<dbReference type="SUPFAM" id="SSF56645">
    <property type="entry name" value="Acyl-CoA dehydrogenase NM domain-like"/>
    <property type="match status" value="1"/>
</dbReference>
<dbReference type="Gene3D" id="1.10.540.10">
    <property type="entry name" value="Acyl-CoA dehydrogenase/oxidase, N-terminal domain"/>
    <property type="match status" value="1"/>
</dbReference>
<dbReference type="Proteomes" id="UP000599391">
    <property type="component" value="Unassembled WGS sequence"/>
</dbReference>
<evidence type="ECO:0000259" key="2">
    <source>
        <dbReference type="Pfam" id="PF02771"/>
    </source>
</evidence>
<keyword evidence="4" id="KW-1185">Reference proteome</keyword>
<dbReference type="Pfam" id="PF02771">
    <property type="entry name" value="Acyl-CoA_dh_N"/>
    <property type="match status" value="1"/>
</dbReference>
<organism evidence="3 4">
    <name type="scientific">Atlanticothrix silvestris CENA357</name>
    <dbReference type="NCBI Taxonomy" id="1725252"/>
    <lineage>
        <taxon>Bacteria</taxon>
        <taxon>Bacillati</taxon>
        <taxon>Cyanobacteriota</taxon>
        <taxon>Cyanophyceae</taxon>
        <taxon>Nostocales</taxon>
        <taxon>Nodulariaceae</taxon>
        <taxon>Atlanticothrix</taxon>
        <taxon>Atlanticothrix silvestris</taxon>
    </lineage>
</organism>
<comment type="caution">
    <text evidence="3">The sequence shown here is derived from an EMBL/GenBank/DDBJ whole genome shotgun (WGS) entry which is preliminary data.</text>
</comment>